<sequence length="295" mass="33916">MIMVLERRRHYPKGMRKIILGPWLHSGNAQYDLGPVHLGENALRFDIDLQHFRWFDHFLNGIDNGIENESVVDYYTLNTDEWRHAESFPPKSVETKWYLDAKTKGFTVKNPERISFLDFDYDPDNPASHLIDVSANELEFPNDYHDVETREDVVSFTSSMLQEPLTITGWFKIQFYASSSAVNTDWVIRLTDVTPEGESINIADNVVNAMFRDDIRYPQPLASGEVYRFEIESQKTSIQLPEGHRLRLDITSSAENLVFPNSNTIEGADGTETVVAHQKIYTGGQYPSKLQFTED</sequence>
<evidence type="ECO:0000313" key="2">
    <source>
        <dbReference type="EMBL" id="GAK48474.1"/>
    </source>
</evidence>
<reference evidence="2" key="1">
    <citation type="journal article" date="2014" name="Genome Announc.">
        <title>Draft Genome Sequence of Lactobacillus oryzae Strain SG293T.</title>
        <authorList>
            <person name="Tanizawa Y."/>
            <person name="Fujisawa T."/>
            <person name="Mochizuki T."/>
            <person name="Kaminuma E."/>
            <person name="Nakamura Y."/>
            <person name="Tohno M."/>
        </authorList>
    </citation>
    <scope>NUCLEOTIDE SEQUENCE [LARGE SCALE GENOMIC DNA]</scope>
    <source>
        <strain evidence="2">SG293</strain>
    </source>
</reference>
<dbReference type="NCBIfam" id="TIGR00976">
    <property type="entry name" value="CocE_NonD"/>
    <property type="match status" value="1"/>
</dbReference>
<comment type="caution">
    <text evidence="2">The sequence shown here is derived from an EMBL/GenBank/DDBJ whole genome shotgun (WGS) entry which is preliminary data.</text>
</comment>
<dbReference type="Gene3D" id="3.40.50.1820">
    <property type="entry name" value="alpha/beta hydrolase"/>
    <property type="match status" value="1"/>
</dbReference>
<dbReference type="AlphaFoldDB" id="A0A081BKA6"/>
<dbReference type="Gene3D" id="2.60.120.260">
    <property type="entry name" value="Galactose-binding domain-like"/>
    <property type="match status" value="1"/>
</dbReference>
<keyword evidence="3" id="KW-1185">Reference proteome</keyword>
<gene>
    <name evidence="2" type="ORF">LOSG293_320070</name>
</gene>
<dbReference type="eggNOG" id="COG2936">
    <property type="taxonomic scope" value="Bacteria"/>
</dbReference>
<dbReference type="STRING" id="1291743.LOSG293_320070"/>
<dbReference type="SMART" id="SM00939">
    <property type="entry name" value="PepX_C"/>
    <property type="match status" value="1"/>
</dbReference>
<proteinExistence type="predicted"/>
<dbReference type="InterPro" id="IPR029058">
    <property type="entry name" value="AB_hydrolase_fold"/>
</dbReference>
<organism evidence="2 3">
    <name type="scientific">Secundilactobacillus oryzae JCM 18671</name>
    <dbReference type="NCBI Taxonomy" id="1291743"/>
    <lineage>
        <taxon>Bacteria</taxon>
        <taxon>Bacillati</taxon>
        <taxon>Bacillota</taxon>
        <taxon>Bacilli</taxon>
        <taxon>Lactobacillales</taxon>
        <taxon>Lactobacillaceae</taxon>
        <taxon>Secundilactobacillus</taxon>
    </lineage>
</organism>
<dbReference type="EMBL" id="BBJM01000032">
    <property type="protein sequence ID" value="GAK48474.1"/>
    <property type="molecule type" value="Genomic_DNA"/>
</dbReference>
<dbReference type="Proteomes" id="UP000028700">
    <property type="component" value="Unassembled WGS sequence"/>
</dbReference>
<dbReference type="InterPro" id="IPR013736">
    <property type="entry name" value="Xaa-Pro_dipept_C"/>
</dbReference>
<protein>
    <submittedName>
        <fullName evidence="2">Putative X-Pro dipeptidyl-peptidase</fullName>
    </submittedName>
</protein>
<accession>A0A081BKA6</accession>
<evidence type="ECO:0000313" key="3">
    <source>
        <dbReference type="Proteomes" id="UP000028700"/>
    </source>
</evidence>
<evidence type="ECO:0000259" key="1">
    <source>
        <dbReference type="SMART" id="SM00939"/>
    </source>
</evidence>
<feature type="domain" description="Xaa-Pro dipeptidyl-peptidase C-terminal" evidence="1">
    <location>
        <begin position="52"/>
        <end position="291"/>
    </location>
</feature>
<dbReference type="InterPro" id="IPR005674">
    <property type="entry name" value="CocE/Ser_esterase"/>
</dbReference>
<dbReference type="InterPro" id="IPR008979">
    <property type="entry name" value="Galactose-bd-like_sf"/>
</dbReference>
<dbReference type="GO" id="GO:0008239">
    <property type="term" value="F:dipeptidyl-peptidase activity"/>
    <property type="evidence" value="ECO:0007669"/>
    <property type="project" value="InterPro"/>
</dbReference>
<dbReference type="Pfam" id="PF08530">
    <property type="entry name" value="PepX_C"/>
    <property type="match status" value="1"/>
</dbReference>
<dbReference type="SUPFAM" id="SSF49785">
    <property type="entry name" value="Galactose-binding domain-like"/>
    <property type="match status" value="1"/>
</dbReference>
<name>A0A081BKA6_9LACO</name>